<evidence type="ECO:0000256" key="1">
    <source>
        <dbReference type="SAM" id="MobiDB-lite"/>
    </source>
</evidence>
<feature type="region of interest" description="Disordered" evidence="1">
    <location>
        <begin position="102"/>
        <end position="131"/>
    </location>
</feature>
<comment type="caution">
    <text evidence="2">The sequence shown here is derived from an EMBL/GenBank/DDBJ whole genome shotgun (WGS) entry which is preliminary data.</text>
</comment>
<feature type="region of interest" description="Disordered" evidence="1">
    <location>
        <begin position="1"/>
        <end position="23"/>
    </location>
</feature>
<feature type="compositionally biased region" description="Acidic residues" evidence="1">
    <location>
        <begin position="112"/>
        <end position="122"/>
    </location>
</feature>
<accession>A0ABD3N7V1</accession>
<reference evidence="2 3" key="1">
    <citation type="submission" date="2024-10" db="EMBL/GenBank/DDBJ databases">
        <title>Updated reference genomes for cyclostephanoid diatoms.</title>
        <authorList>
            <person name="Roberts W.R."/>
            <person name="Alverson A.J."/>
        </authorList>
    </citation>
    <scope>NUCLEOTIDE SEQUENCE [LARGE SCALE GENOMIC DNA]</scope>
    <source>
        <strain evidence="2 3">AJA010-31</strain>
    </source>
</reference>
<evidence type="ECO:0000313" key="3">
    <source>
        <dbReference type="Proteomes" id="UP001530400"/>
    </source>
</evidence>
<protein>
    <submittedName>
        <fullName evidence="2">Uncharacterized protein</fullName>
    </submittedName>
</protein>
<keyword evidence="3" id="KW-1185">Reference proteome</keyword>
<evidence type="ECO:0000313" key="2">
    <source>
        <dbReference type="EMBL" id="KAL3772149.1"/>
    </source>
</evidence>
<feature type="compositionally biased region" description="Polar residues" evidence="1">
    <location>
        <begin position="1"/>
        <end position="11"/>
    </location>
</feature>
<dbReference type="Proteomes" id="UP001530400">
    <property type="component" value="Unassembled WGS sequence"/>
</dbReference>
<organism evidence="2 3">
    <name type="scientific">Cyclotella atomus</name>
    <dbReference type="NCBI Taxonomy" id="382360"/>
    <lineage>
        <taxon>Eukaryota</taxon>
        <taxon>Sar</taxon>
        <taxon>Stramenopiles</taxon>
        <taxon>Ochrophyta</taxon>
        <taxon>Bacillariophyta</taxon>
        <taxon>Coscinodiscophyceae</taxon>
        <taxon>Thalassiosirophycidae</taxon>
        <taxon>Stephanodiscales</taxon>
        <taxon>Stephanodiscaceae</taxon>
        <taxon>Cyclotella</taxon>
    </lineage>
</organism>
<proteinExistence type="predicted"/>
<name>A0ABD3N7V1_9STRA</name>
<dbReference type="EMBL" id="JALLPJ020001273">
    <property type="protein sequence ID" value="KAL3772149.1"/>
    <property type="molecule type" value="Genomic_DNA"/>
</dbReference>
<dbReference type="AlphaFoldDB" id="A0ABD3N7V1"/>
<gene>
    <name evidence="2" type="ORF">ACHAWO_004166</name>
</gene>
<sequence length="131" mass="14757">MPKQIYNTQDHAASEQVAPHPTETVATTPQDATELHINTLKQHDQQYYSLTQAEQSLEEYINELQQEENALRLALHQSSTSLKEQREKEKMKKEEEAVARLEGLLMGGDSSSDSDDKSDDLNEGTADLLTK</sequence>